<dbReference type="OrthoDB" id="283632at2"/>
<proteinExistence type="predicted"/>
<name>A0A517MHC2_9BACT</name>
<dbReference type="EMBL" id="CP036262">
    <property type="protein sequence ID" value="QDS94283.1"/>
    <property type="molecule type" value="Genomic_DNA"/>
</dbReference>
<evidence type="ECO:0000313" key="2">
    <source>
        <dbReference type="Proteomes" id="UP000320672"/>
    </source>
</evidence>
<dbReference type="AlphaFoldDB" id="A0A517MHC2"/>
<keyword evidence="2" id="KW-1185">Reference proteome</keyword>
<dbReference type="Proteomes" id="UP000320672">
    <property type="component" value="Chromosome"/>
</dbReference>
<protein>
    <submittedName>
        <fullName evidence="1">Uncharacterized protein</fullName>
    </submittedName>
</protein>
<accession>A0A517MHC2</accession>
<sequence length="141" mass="15452">MNDLLIETPKFVLLQQSERIGPALNALETGKDCLAIYGFSEKKHFDTFTKNSDLSVTPYPLVIGYLQNRLDADEAAILMVALNATGPNDPVVNATSMQSVIEALKKKSPQVAVTYRLSKDESSAGYNVEDLGSVPVLRIHR</sequence>
<dbReference type="KEGG" id="rml:FF011L_30620"/>
<dbReference type="RefSeq" id="WP_145352300.1">
    <property type="nucleotide sequence ID" value="NZ_CP036262.1"/>
</dbReference>
<organism evidence="1 2">
    <name type="scientific">Roseimaritima multifibrata</name>
    <dbReference type="NCBI Taxonomy" id="1930274"/>
    <lineage>
        <taxon>Bacteria</taxon>
        <taxon>Pseudomonadati</taxon>
        <taxon>Planctomycetota</taxon>
        <taxon>Planctomycetia</taxon>
        <taxon>Pirellulales</taxon>
        <taxon>Pirellulaceae</taxon>
        <taxon>Roseimaritima</taxon>
    </lineage>
</organism>
<evidence type="ECO:0000313" key="1">
    <source>
        <dbReference type="EMBL" id="QDS94283.1"/>
    </source>
</evidence>
<gene>
    <name evidence="1" type="ORF">FF011L_30620</name>
</gene>
<reference evidence="1 2" key="1">
    <citation type="submission" date="2019-02" db="EMBL/GenBank/DDBJ databases">
        <title>Deep-cultivation of Planctomycetes and their phenomic and genomic characterization uncovers novel biology.</title>
        <authorList>
            <person name="Wiegand S."/>
            <person name="Jogler M."/>
            <person name="Boedeker C."/>
            <person name="Pinto D."/>
            <person name="Vollmers J."/>
            <person name="Rivas-Marin E."/>
            <person name="Kohn T."/>
            <person name="Peeters S.H."/>
            <person name="Heuer A."/>
            <person name="Rast P."/>
            <person name="Oberbeckmann S."/>
            <person name="Bunk B."/>
            <person name="Jeske O."/>
            <person name="Meyerdierks A."/>
            <person name="Storesund J.E."/>
            <person name="Kallscheuer N."/>
            <person name="Luecker S."/>
            <person name="Lage O.M."/>
            <person name="Pohl T."/>
            <person name="Merkel B.J."/>
            <person name="Hornburger P."/>
            <person name="Mueller R.-W."/>
            <person name="Bruemmer F."/>
            <person name="Labrenz M."/>
            <person name="Spormann A.M."/>
            <person name="Op den Camp H."/>
            <person name="Overmann J."/>
            <person name="Amann R."/>
            <person name="Jetten M.S.M."/>
            <person name="Mascher T."/>
            <person name="Medema M.H."/>
            <person name="Devos D.P."/>
            <person name="Kaster A.-K."/>
            <person name="Ovreas L."/>
            <person name="Rohde M."/>
            <person name="Galperin M.Y."/>
            <person name="Jogler C."/>
        </authorList>
    </citation>
    <scope>NUCLEOTIDE SEQUENCE [LARGE SCALE GENOMIC DNA]</scope>
    <source>
        <strain evidence="1 2">FF011L</strain>
    </source>
</reference>